<name>A0ABX2JWM7_9MYCO</name>
<reference evidence="1 2" key="1">
    <citation type="submission" date="2019-05" db="EMBL/GenBank/DDBJ databases">
        <title>Mycolicibacterium sphagni ENV482 genome assembly.</title>
        <authorList>
            <person name="Chen W."/>
            <person name="Faulkner N.W."/>
            <person name="Hyman M.R."/>
        </authorList>
    </citation>
    <scope>NUCLEOTIDE SEQUENCE [LARGE SCALE GENOMIC DNA]</scope>
    <source>
        <strain evidence="1 2">ENV482</strain>
    </source>
</reference>
<accession>A0ABX2JWM7</accession>
<dbReference type="RefSeq" id="WP_205267434.1">
    <property type="nucleotide sequence ID" value="NZ_VBSB01000013.1"/>
</dbReference>
<protein>
    <recommendedName>
        <fullName evidence="3">DNA primase/polymerase bifunctional N-terminal domain-containing protein</fullName>
    </recommendedName>
</protein>
<dbReference type="EMBL" id="VBSB01000013">
    <property type="protein sequence ID" value="NTY62051.1"/>
    <property type="molecule type" value="Genomic_DNA"/>
</dbReference>
<comment type="caution">
    <text evidence="1">The sequence shown here is derived from an EMBL/GenBank/DDBJ whole genome shotgun (WGS) entry which is preliminary data.</text>
</comment>
<keyword evidence="2" id="KW-1185">Reference proteome</keyword>
<organism evidence="1 2">
    <name type="scientific">Mycolicibacterium sphagni</name>
    <dbReference type="NCBI Taxonomy" id="1786"/>
    <lineage>
        <taxon>Bacteria</taxon>
        <taxon>Bacillati</taxon>
        <taxon>Actinomycetota</taxon>
        <taxon>Actinomycetes</taxon>
        <taxon>Mycobacteriales</taxon>
        <taxon>Mycobacteriaceae</taxon>
        <taxon>Mycolicibacterium</taxon>
    </lineage>
</organism>
<proteinExistence type="predicted"/>
<dbReference type="Proteomes" id="UP000708347">
    <property type="component" value="Unassembled WGS sequence"/>
</dbReference>
<evidence type="ECO:0000313" key="2">
    <source>
        <dbReference type="Proteomes" id="UP000708347"/>
    </source>
</evidence>
<sequence length="641" mass="69034">MATPNPAAALAVPERPDKVWRALAPLISAPGRRAVRLYNAETGRFSDTGRLSARLPGRPAAVYLFTSQGRTLVLGLDFDNKRAGADAADADMATAAEWLTRCGGAVVTDRSPGGRHLLCPLAIGTTASAAEINHLTRLLGARLPSLDITPNTNPRSGCLSVPGTPAKTGGYRQLDGTLAAAIDAFTTRSAPELLPRLYELLGAVKARTATPATRPNADVHEIAAYCTGDGDQRTLAPAYVRTDPYDPDIAAYAQHGHMPAGQRQWDTPSEARMAVVTAAIARGHSQASLAALIAPGGPWAAGLGQAYSRYRTGRDNALGRDVTKALNWLCANVLKHRYPQHKKKYSQGGTEVAGPLGPPALRRWLAHALAWADVEYRGKRGRWTVHAVLQTLAWHAYTSGEQINGTWLVSVGGRNLSLGTGLLSEDAVWRVLRDLRDRVGSPLILTRPHVGVEADTYALTTPHGIKLDDIWADRVRVEPVHDAWSIAGHARRRIYELVVHHRLTRRADIYAAAAVSPTAGDEAMTALQIVGLITRTGHGIVAAGPVTLDALAAAHDTQTTREERISRYRTERAEWRTWLDDREQQHEATTLAVLAQGQPTDVGAEQSFWATAMANGPPETDEHLDVIELVADILGARIVAT</sequence>
<evidence type="ECO:0000313" key="1">
    <source>
        <dbReference type="EMBL" id="NTY62051.1"/>
    </source>
</evidence>
<gene>
    <name evidence="1" type="ORF">FEG63_21120</name>
</gene>
<evidence type="ECO:0008006" key="3">
    <source>
        <dbReference type="Google" id="ProtNLM"/>
    </source>
</evidence>